<dbReference type="SFLD" id="SFLDS00003">
    <property type="entry name" value="Haloacid_Dehalogenase"/>
    <property type="match status" value="1"/>
</dbReference>
<dbReference type="PROSITE" id="PS01228">
    <property type="entry name" value="COF_1"/>
    <property type="match status" value="1"/>
</dbReference>
<comment type="caution">
    <text evidence="1">The sequence shown here is derived from an EMBL/GenBank/DDBJ whole genome shotgun (WGS) entry which is preliminary data.</text>
</comment>
<dbReference type="PANTHER" id="PTHR43434:SF20">
    <property type="entry name" value="5'-NUCLEOTIDASE"/>
    <property type="match status" value="1"/>
</dbReference>
<evidence type="ECO:0000313" key="1">
    <source>
        <dbReference type="EMBL" id="PWJ78645.1"/>
    </source>
</evidence>
<dbReference type="InterPro" id="IPR036412">
    <property type="entry name" value="HAD-like_sf"/>
</dbReference>
<dbReference type="Gene3D" id="3.40.50.1000">
    <property type="entry name" value="HAD superfamily/HAD-like"/>
    <property type="match status" value="1"/>
</dbReference>
<dbReference type="GO" id="GO:0004713">
    <property type="term" value="F:protein tyrosine kinase activity"/>
    <property type="evidence" value="ECO:0007669"/>
    <property type="project" value="TreeGrafter"/>
</dbReference>
<dbReference type="InterPro" id="IPR050155">
    <property type="entry name" value="HAD-like_hydrolase_sf"/>
</dbReference>
<dbReference type="InterPro" id="IPR041492">
    <property type="entry name" value="HAD_2"/>
</dbReference>
<dbReference type="SUPFAM" id="SSF56784">
    <property type="entry name" value="HAD-like"/>
    <property type="match status" value="1"/>
</dbReference>
<gene>
    <name evidence="1" type="ORF">C7383_10113</name>
</gene>
<dbReference type="RefSeq" id="WP_109624100.1">
    <property type="nucleotide sequence ID" value="NZ_JANKBI010000001.1"/>
</dbReference>
<sequence length="218" mass="24424">MRTYDLVIFDVDGTLLNTTEGVLASVNDTIEAYDLDPLTKEQLLSFIGPPIQDSFRRHYGIEGRRLQELADYFRDSYKNKNLLKAVPYEGIYKLCEVLIKEGAALAVATYKREDYARSLLIHFGFDRFTGMLYGADNENRLRKKDIINKCIDTAGIKDLGRAVMIGDSDNDAIGAAGLGIDFLGVTYGFGFRNQEEVRRFPAIGAADSPEAVLDYLVR</sequence>
<keyword evidence="2" id="KW-1185">Reference proteome</keyword>
<name>A0AB73T952_9FIRM</name>
<dbReference type="InterPro" id="IPR023198">
    <property type="entry name" value="PGP-like_dom2"/>
</dbReference>
<dbReference type="Pfam" id="PF13419">
    <property type="entry name" value="HAD_2"/>
    <property type="match status" value="1"/>
</dbReference>
<dbReference type="Gene3D" id="1.10.150.240">
    <property type="entry name" value="Putative phosphatase, domain 2"/>
    <property type="match status" value="1"/>
</dbReference>
<dbReference type="EMBL" id="QGGY01000001">
    <property type="protein sequence ID" value="PWJ78645.1"/>
    <property type="molecule type" value="Genomic_DNA"/>
</dbReference>
<dbReference type="InterPro" id="IPR023214">
    <property type="entry name" value="HAD_sf"/>
</dbReference>
<dbReference type="AlphaFoldDB" id="A0AB73T952"/>
<protein>
    <submittedName>
        <fullName evidence="1">Phosphoglycolate phosphatase</fullName>
    </submittedName>
</protein>
<proteinExistence type="predicted"/>
<accession>A0AB73T952</accession>
<reference evidence="1 2" key="1">
    <citation type="submission" date="2018-05" db="EMBL/GenBank/DDBJ databases">
        <authorList>
            <person name="Goeker M."/>
            <person name="Huntemann M."/>
            <person name="Clum A."/>
            <person name="Pillay M."/>
            <person name="Palaniappan K."/>
            <person name="Varghese N."/>
            <person name="Mikhailova N."/>
            <person name="Stamatis D."/>
            <person name="Reddy T."/>
            <person name="Daum C."/>
            <person name="Shapiro N."/>
            <person name="Ivanova N."/>
            <person name="Kyrpides N."/>
            <person name="Woyke T."/>
        </authorList>
    </citation>
    <scope>NUCLEOTIDE SEQUENCE [LARGE SCALE GENOMIC DNA]</scope>
    <source>
        <strain evidence="1 2">DSM 26524</strain>
    </source>
</reference>
<organism evidence="1 2">
    <name type="scientific">Murimonas intestini</name>
    <dbReference type="NCBI Taxonomy" id="1337051"/>
    <lineage>
        <taxon>Bacteria</taxon>
        <taxon>Bacillati</taxon>
        <taxon>Bacillota</taxon>
        <taxon>Clostridia</taxon>
        <taxon>Lachnospirales</taxon>
        <taxon>Lachnospiraceae</taxon>
        <taxon>Murimonas</taxon>
    </lineage>
</organism>
<dbReference type="GO" id="GO:0005829">
    <property type="term" value="C:cytosol"/>
    <property type="evidence" value="ECO:0007669"/>
    <property type="project" value="TreeGrafter"/>
</dbReference>
<dbReference type="Proteomes" id="UP000245412">
    <property type="component" value="Unassembled WGS sequence"/>
</dbReference>
<dbReference type="SFLD" id="SFLDG01129">
    <property type="entry name" value="C1.5:_HAD__Beta-PGM__Phosphata"/>
    <property type="match status" value="1"/>
</dbReference>
<dbReference type="PANTHER" id="PTHR43434">
    <property type="entry name" value="PHOSPHOGLYCOLATE PHOSPHATASE"/>
    <property type="match status" value="1"/>
</dbReference>
<evidence type="ECO:0000313" key="2">
    <source>
        <dbReference type="Proteomes" id="UP000245412"/>
    </source>
</evidence>